<dbReference type="Gene3D" id="2.30.42.10">
    <property type="match status" value="1"/>
</dbReference>
<protein>
    <recommendedName>
        <fullName evidence="3">PDZ domain-containing protein</fullName>
    </recommendedName>
</protein>
<dbReference type="Proteomes" id="UP001634394">
    <property type="component" value="Unassembled WGS sequence"/>
</dbReference>
<sequence>METQDWCESYPINISLPEEYNYFQHYHEQSYGDFVMDSSENSCSSLSSSAVSSNNDKGDVDNDLEQDAVVAEDITVNRSNNIMTIMDPAYLKHYSKVGSKKYVYSEKLKTLFPCRYNYTDEADSTVLCVQHEKQEHEHGDEFGAKISTSEYHIKKDLYYKHVFCKIQQNTVASEIKLVDGDELVLLNSEFMPHLSHETVVDRIKHLPVDSDERISLVIRRSGVDKPWLSISARLVSTTGEDRIAKDIQTSFAAFPPRTPVNSLLELENKRSVCMLIENNKIGTWILQNNSSDNKAVVSIDCMITVGKDGAIAMVATVKKDENGYIFVDSNNSVCLNEEKGCEFLYMAIGEKKMFKHQESGMYLGYQGSDVCLKKYEYKFVRNPPKQYDALR</sequence>
<comment type="caution">
    <text evidence="1">The sequence shown here is derived from an EMBL/GenBank/DDBJ whole genome shotgun (WGS) entry which is preliminary data.</text>
</comment>
<evidence type="ECO:0008006" key="3">
    <source>
        <dbReference type="Google" id="ProtNLM"/>
    </source>
</evidence>
<keyword evidence="2" id="KW-1185">Reference proteome</keyword>
<dbReference type="InterPro" id="IPR036034">
    <property type="entry name" value="PDZ_sf"/>
</dbReference>
<evidence type="ECO:0000313" key="2">
    <source>
        <dbReference type="Proteomes" id="UP001634394"/>
    </source>
</evidence>
<name>A0ABD3UFS5_SINWO</name>
<dbReference type="AlphaFoldDB" id="A0ABD3UFS5"/>
<proteinExistence type="predicted"/>
<reference evidence="1 2" key="1">
    <citation type="submission" date="2024-11" db="EMBL/GenBank/DDBJ databases">
        <title>Chromosome-level genome assembly of the freshwater bivalve Anodonta woodiana.</title>
        <authorList>
            <person name="Chen X."/>
        </authorList>
    </citation>
    <scope>NUCLEOTIDE SEQUENCE [LARGE SCALE GENOMIC DNA]</scope>
    <source>
        <strain evidence="1">MN2024</strain>
        <tissue evidence="1">Gills</tissue>
    </source>
</reference>
<evidence type="ECO:0000313" key="1">
    <source>
        <dbReference type="EMBL" id="KAL3848389.1"/>
    </source>
</evidence>
<organism evidence="1 2">
    <name type="scientific">Sinanodonta woodiana</name>
    <name type="common">Chinese pond mussel</name>
    <name type="synonym">Anodonta woodiana</name>
    <dbReference type="NCBI Taxonomy" id="1069815"/>
    <lineage>
        <taxon>Eukaryota</taxon>
        <taxon>Metazoa</taxon>
        <taxon>Spiralia</taxon>
        <taxon>Lophotrochozoa</taxon>
        <taxon>Mollusca</taxon>
        <taxon>Bivalvia</taxon>
        <taxon>Autobranchia</taxon>
        <taxon>Heteroconchia</taxon>
        <taxon>Palaeoheterodonta</taxon>
        <taxon>Unionida</taxon>
        <taxon>Unionoidea</taxon>
        <taxon>Unionidae</taxon>
        <taxon>Unioninae</taxon>
        <taxon>Sinanodonta</taxon>
    </lineage>
</organism>
<dbReference type="EMBL" id="JBJQND010000016">
    <property type="protein sequence ID" value="KAL3848390.1"/>
    <property type="molecule type" value="Genomic_DNA"/>
</dbReference>
<accession>A0ABD3UFS5</accession>
<dbReference type="EMBL" id="JBJQND010000016">
    <property type="protein sequence ID" value="KAL3848389.1"/>
    <property type="molecule type" value="Genomic_DNA"/>
</dbReference>
<dbReference type="SUPFAM" id="SSF50156">
    <property type="entry name" value="PDZ domain-like"/>
    <property type="match status" value="1"/>
</dbReference>
<gene>
    <name evidence="1" type="ORF">ACJMK2_019249</name>
</gene>